<gene>
    <name evidence="2" type="ORF">H4R18_000603</name>
</gene>
<feature type="region of interest" description="Disordered" evidence="1">
    <location>
        <begin position="471"/>
        <end position="846"/>
    </location>
</feature>
<feature type="region of interest" description="Disordered" evidence="1">
    <location>
        <begin position="186"/>
        <end position="354"/>
    </location>
</feature>
<feature type="compositionally biased region" description="Low complexity" evidence="1">
    <location>
        <begin position="343"/>
        <end position="354"/>
    </location>
</feature>
<dbReference type="AlphaFoldDB" id="A0A9W8LMJ0"/>
<keyword evidence="3" id="KW-1185">Reference proteome</keyword>
<feature type="region of interest" description="Disordered" evidence="1">
    <location>
        <begin position="374"/>
        <end position="432"/>
    </location>
</feature>
<dbReference type="Proteomes" id="UP001140217">
    <property type="component" value="Unassembled WGS sequence"/>
</dbReference>
<reference evidence="2" key="1">
    <citation type="submission" date="2022-07" db="EMBL/GenBank/DDBJ databases">
        <title>Phylogenomic reconstructions and comparative analyses of Kickxellomycotina fungi.</title>
        <authorList>
            <person name="Reynolds N.K."/>
            <person name="Stajich J.E."/>
            <person name="Barry K."/>
            <person name="Grigoriev I.V."/>
            <person name="Crous P."/>
            <person name="Smith M.E."/>
        </authorList>
    </citation>
    <scope>NUCLEOTIDE SEQUENCE</scope>
    <source>
        <strain evidence="2">NBRC 105414</strain>
    </source>
</reference>
<feature type="compositionally biased region" description="Low complexity" evidence="1">
    <location>
        <begin position="682"/>
        <end position="691"/>
    </location>
</feature>
<evidence type="ECO:0000313" key="2">
    <source>
        <dbReference type="EMBL" id="KAJ2785279.1"/>
    </source>
</evidence>
<name>A0A9W8LMJ0_9FUNG</name>
<comment type="caution">
    <text evidence="2">The sequence shown here is derived from an EMBL/GenBank/DDBJ whole genome shotgun (WGS) entry which is preliminary data.</text>
</comment>
<feature type="compositionally biased region" description="Low complexity" evidence="1">
    <location>
        <begin position="90"/>
        <end position="109"/>
    </location>
</feature>
<accession>A0A9W8LMJ0</accession>
<feature type="compositionally biased region" description="Low complexity" evidence="1">
    <location>
        <begin position="252"/>
        <end position="268"/>
    </location>
</feature>
<feature type="compositionally biased region" description="Low complexity" evidence="1">
    <location>
        <begin position="160"/>
        <end position="172"/>
    </location>
</feature>
<evidence type="ECO:0000313" key="3">
    <source>
        <dbReference type="Proteomes" id="UP001140217"/>
    </source>
</evidence>
<sequence>MTSAGEYALLDSGRAGLSFDPAGPAHALRPQPEAARLDDALDAGTPMSLDLIAEMIKEEIRQASSLRQALDRVNAETECMSQRVSHLSLAGDGADLPAQPGAADPAAAPRGRRHSRRPGPPKKVQFTVPDDVRFRWLGIFHRPPDPADSDGDGDGGREQAALAPALPPASASQVTRAELAGNVATGMHAHKPPDAAGHRGSGGSSGSDNSGNGGCSADPAEPAEGPAPEALPPPAPAISGQTPPALQPPPAAAAAAAVSGVPRGPGPAESDSGSQGLANSSLEAVYGGSGFGSQDLAQRPPAISGATGASVAARAAAAAAGEHRGGRAERVQADGASADRPAHPLAAGAPAHPGTEAAADAYALGSAPGGSRYATVAGRGTRTSSKQPAAAAAAAANDRRQDRLGRSSSNGGLFGAKRQARAGSAFSKPSLATTRVTVSKASLPLAPAVPPDLGPRLPDAAELWERLQLAKSDRHRASAPHAAGDYKARRISPHLQRSESAHPIDPPAAVVPDAARRRRSSFDGSSISARGSGGLAAQAAAAAADSTDDAAANAQPGLQRRVTMSSVQRRSHGNGNGNGSSHQSRAAHDDHAGGILGGTKVFFRQRLRPRTNSSNPHMAELDDSGSPGEGAAAARGARARDSGHAKRPRRRSDAEVKSRFAVPPSPLHPIPADAHIGGGAAGCVSAAGDVAQRPSAPRASADPQAEWVAISPASPAHNDGVAAPRDTAAAGLKRPSHDEPASALPRRPRGGRDAARGLRAGRPSADHHLPPPLLIESDSTESPPHPSPPAMLLEPHPATPLHAAPNNKRPSAEPESTEYHMRRLGSRKGRRSSFLSTISSMLGRKE</sequence>
<proteinExistence type="predicted"/>
<feature type="compositionally biased region" description="Low complexity" evidence="1">
    <location>
        <begin position="535"/>
        <end position="554"/>
    </location>
</feature>
<feature type="compositionally biased region" description="Basic residues" evidence="1">
    <location>
        <begin position="822"/>
        <end position="831"/>
    </location>
</feature>
<feature type="compositionally biased region" description="Low complexity" evidence="1">
    <location>
        <begin position="304"/>
        <end position="320"/>
    </location>
</feature>
<evidence type="ECO:0000256" key="1">
    <source>
        <dbReference type="SAM" id="MobiDB-lite"/>
    </source>
</evidence>
<dbReference type="OrthoDB" id="5586749at2759"/>
<feature type="compositionally biased region" description="Basic and acidic residues" evidence="1">
    <location>
        <begin position="321"/>
        <end position="332"/>
    </location>
</feature>
<feature type="compositionally biased region" description="Basic residues" evidence="1">
    <location>
        <begin position="110"/>
        <end position="120"/>
    </location>
</feature>
<feature type="compositionally biased region" description="Polar residues" evidence="1">
    <location>
        <begin position="271"/>
        <end position="282"/>
    </location>
</feature>
<feature type="region of interest" description="Disordered" evidence="1">
    <location>
        <begin position="90"/>
        <end position="174"/>
    </location>
</feature>
<organism evidence="2 3">
    <name type="scientific">Coemansia javaensis</name>
    <dbReference type="NCBI Taxonomy" id="2761396"/>
    <lineage>
        <taxon>Eukaryota</taxon>
        <taxon>Fungi</taxon>
        <taxon>Fungi incertae sedis</taxon>
        <taxon>Zoopagomycota</taxon>
        <taxon>Kickxellomycotina</taxon>
        <taxon>Kickxellomycetes</taxon>
        <taxon>Kickxellales</taxon>
        <taxon>Kickxellaceae</taxon>
        <taxon>Coemansia</taxon>
    </lineage>
</organism>
<protein>
    <submittedName>
        <fullName evidence="2">Uncharacterized protein</fullName>
    </submittedName>
</protein>
<feature type="compositionally biased region" description="Low complexity" evidence="1">
    <location>
        <begin position="624"/>
        <end position="636"/>
    </location>
</feature>
<feature type="compositionally biased region" description="Low complexity" evidence="1">
    <location>
        <begin position="206"/>
        <end position="228"/>
    </location>
</feature>
<dbReference type="EMBL" id="JANBUL010000013">
    <property type="protein sequence ID" value="KAJ2785279.1"/>
    <property type="molecule type" value="Genomic_DNA"/>
</dbReference>